<dbReference type="AlphaFoldDB" id="A0A8H7TMJ5"/>
<keyword evidence="2" id="KW-1185">Reference proteome</keyword>
<accession>A0A8H7TMJ5</accession>
<evidence type="ECO:0000313" key="1">
    <source>
        <dbReference type="EMBL" id="KAG4421701.1"/>
    </source>
</evidence>
<reference evidence="1" key="1">
    <citation type="submission" date="2021-02" db="EMBL/GenBank/DDBJ databases">
        <title>Genome sequence Cadophora malorum strain M34.</title>
        <authorList>
            <person name="Stefanovic E."/>
            <person name="Vu D."/>
            <person name="Scully C."/>
            <person name="Dijksterhuis J."/>
            <person name="Roader J."/>
            <person name="Houbraken J."/>
        </authorList>
    </citation>
    <scope>NUCLEOTIDE SEQUENCE</scope>
    <source>
        <strain evidence="1">M34</strain>
    </source>
</reference>
<comment type="caution">
    <text evidence="1">The sequence shown here is derived from an EMBL/GenBank/DDBJ whole genome shotgun (WGS) entry which is preliminary data.</text>
</comment>
<gene>
    <name evidence="1" type="ORF">IFR04_005201</name>
</gene>
<proteinExistence type="predicted"/>
<dbReference type="EMBL" id="JAFJYH010000061">
    <property type="protein sequence ID" value="KAG4421701.1"/>
    <property type="molecule type" value="Genomic_DNA"/>
</dbReference>
<dbReference type="OrthoDB" id="1879366at2759"/>
<name>A0A8H7TMJ5_9HELO</name>
<organism evidence="1 2">
    <name type="scientific">Cadophora malorum</name>
    <dbReference type="NCBI Taxonomy" id="108018"/>
    <lineage>
        <taxon>Eukaryota</taxon>
        <taxon>Fungi</taxon>
        <taxon>Dikarya</taxon>
        <taxon>Ascomycota</taxon>
        <taxon>Pezizomycotina</taxon>
        <taxon>Leotiomycetes</taxon>
        <taxon>Helotiales</taxon>
        <taxon>Ploettnerulaceae</taxon>
        <taxon>Cadophora</taxon>
    </lineage>
</organism>
<protein>
    <submittedName>
        <fullName evidence="1">Uncharacterized protein</fullName>
    </submittedName>
</protein>
<evidence type="ECO:0000313" key="2">
    <source>
        <dbReference type="Proteomes" id="UP000664132"/>
    </source>
</evidence>
<sequence length="68" mass="7277">MSHDVAVLGTMWFTSAEADELIAMIDAGVIDFSFLRHEFFPLGEVNKACGLVGKRPGGAVNVVVQPSK</sequence>
<dbReference type="Proteomes" id="UP000664132">
    <property type="component" value="Unassembled WGS sequence"/>
</dbReference>